<proteinExistence type="predicted"/>
<feature type="domain" description="Methyltransferase FkbM" evidence="1">
    <location>
        <begin position="54"/>
        <end position="208"/>
    </location>
</feature>
<sequence>MKKIKFLDSSNSIYVNKKDRRGRLLLKKKGVTQPKITTFWKKTVDSFHPTLVLDVGVNYGEILFSSDYQNNVRIIGIEANQNLEKYISNSLRIHPNKNQMQILYALASDCNKENTSFFVSNDFSGVSTAVPNPSFNHSKVRSIKIDSLFPNIKLSNNKLLFKIDVEGFEEKVLKGMTKLITKCKDVIGCIEFNNKYLESAGTNINQYLSFLSKHFKVYEIRGEHKLVRFNILNYDTISHYYKSDTIHTDFLLTKNEDILKSLNYSIKEFHC</sequence>
<dbReference type="Gene3D" id="3.40.50.150">
    <property type="entry name" value="Vaccinia Virus protein VP39"/>
    <property type="match status" value="1"/>
</dbReference>
<keyword evidence="2" id="KW-0808">Transferase</keyword>
<dbReference type="AlphaFoldDB" id="A0A926QKL7"/>
<dbReference type="Pfam" id="PF05050">
    <property type="entry name" value="Methyltransf_21"/>
    <property type="match status" value="1"/>
</dbReference>
<evidence type="ECO:0000259" key="1">
    <source>
        <dbReference type="Pfam" id="PF05050"/>
    </source>
</evidence>
<protein>
    <submittedName>
        <fullName evidence="2">FkbM family methyltransferase</fullName>
    </submittedName>
</protein>
<evidence type="ECO:0000313" key="3">
    <source>
        <dbReference type="Proteomes" id="UP000650466"/>
    </source>
</evidence>
<dbReference type="SUPFAM" id="SSF53335">
    <property type="entry name" value="S-adenosyl-L-methionine-dependent methyltransferases"/>
    <property type="match status" value="1"/>
</dbReference>
<dbReference type="Proteomes" id="UP000650466">
    <property type="component" value="Unassembled WGS sequence"/>
</dbReference>
<dbReference type="RefSeq" id="WP_188175375.1">
    <property type="nucleotide sequence ID" value="NZ_JACVVD010000005.1"/>
</dbReference>
<dbReference type="GO" id="GO:0008171">
    <property type="term" value="F:O-methyltransferase activity"/>
    <property type="evidence" value="ECO:0007669"/>
    <property type="project" value="TreeGrafter"/>
</dbReference>
<evidence type="ECO:0000313" key="2">
    <source>
        <dbReference type="EMBL" id="MBD0381564.1"/>
    </source>
</evidence>
<gene>
    <name evidence="2" type="ORF">ICC18_15690</name>
</gene>
<dbReference type="InterPro" id="IPR006342">
    <property type="entry name" value="FkbM_mtfrase"/>
</dbReference>
<accession>A0A926QKL7</accession>
<keyword evidence="3" id="KW-1185">Reference proteome</keyword>
<organism evidence="2 3">
    <name type="scientific">Paenibacillus sedimenti</name>
    <dbReference type="NCBI Taxonomy" id="2770274"/>
    <lineage>
        <taxon>Bacteria</taxon>
        <taxon>Bacillati</taxon>
        <taxon>Bacillota</taxon>
        <taxon>Bacilli</taxon>
        <taxon>Bacillales</taxon>
        <taxon>Paenibacillaceae</taxon>
        <taxon>Paenibacillus</taxon>
    </lineage>
</organism>
<dbReference type="InterPro" id="IPR029063">
    <property type="entry name" value="SAM-dependent_MTases_sf"/>
</dbReference>
<dbReference type="NCBIfam" id="TIGR01444">
    <property type="entry name" value="fkbM_fam"/>
    <property type="match status" value="1"/>
</dbReference>
<dbReference type="PANTHER" id="PTHR36973">
    <property type="entry name" value="SLL1456 PROTEIN-RELATED"/>
    <property type="match status" value="1"/>
</dbReference>
<comment type="caution">
    <text evidence="2">The sequence shown here is derived from an EMBL/GenBank/DDBJ whole genome shotgun (WGS) entry which is preliminary data.</text>
</comment>
<name>A0A926QKL7_9BACL</name>
<dbReference type="InterPro" id="IPR053188">
    <property type="entry name" value="FkbM_Methyltransferase"/>
</dbReference>
<dbReference type="PANTHER" id="PTHR36973:SF4">
    <property type="entry name" value="NODULATION PROTEIN"/>
    <property type="match status" value="1"/>
</dbReference>
<dbReference type="GO" id="GO:0032259">
    <property type="term" value="P:methylation"/>
    <property type="evidence" value="ECO:0007669"/>
    <property type="project" value="UniProtKB-KW"/>
</dbReference>
<dbReference type="EMBL" id="JACVVD010000005">
    <property type="protein sequence ID" value="MBD0381564.1"/>
    <property type="molecule type" value="Genomic_DNA"/>
</dbReference>
<reference evidence="2" key="1">
    <citation type="submission" date="2020-09" db="EMBL/GenBank/DDBJ databases">
        <title>Draft Genome Sequence of Paenibacillus sp. WST5.</title>
        <authorList>
            <person name="Bao Z."/>
        </authorList>
    </citation>
    <scope>NUCLEOTIDE SEQUENCE</scope>
    <source>
        <strain evidence="2">WST5</strain>
    </source>
</reference>
<keyword evidence="2" id="KW-0489">Methyltransferase</keyword>